<keyword evidence="3" id="KW-1185">Reference proteome</keyword>
<proteinExistence type="inferred from homology"/>
<accession>A0A2Z6RMW8</accession>
<dbReference type="Proteomes" id="UP000247702">
    <property type="component" value="Unassembled WGS sequence"/>
</dbReference>
<dbReference type="InterPro" id="IPR005373">
    <property type="entry name" value="PHAF1"/>
</dbReference>
<dbReference type="PANTHER" id="PTHR13465:SF2">
    <property type="entry name" value="PHAGOSOME ASSEMBLY FACTOR 1"/>
    <property type="match status" value="1"/>
</dbReference>
<evidence type="ECO:0000313" key="3">
    <source>
        <dbReference type="Proteomes" id="UP000247702"/>
    </source>
</evidence>
<protein>
    <submittedName>
        <fullName evidence="2">Uncharacterized protein</fullName>
    </submittedName>
</protein>
<dbReference type="AlphaFoldDB" id="A0A2Z6RMW8"/>
<name>A0A2Z6RMW8_9GLOM</name>
<sequence>MICNLIICARTLNIMLNLHDAQSRREPQRLDLSIVPGKSLGWFRLGTSIWDIINFLRERSRIIPSVDLKYDDEAPIPTDVFLSLPVNGIHMRFDGASQRLKSIQVSDFSKLRLTYQDSEVSSSKVAPTFLSIYKIFGPTYPGDLDEEKKEYTLNYPGISFVFPIPEKHISSYISSSDLPMELPDGTSPLLSRLYTFHGPNFRSAVAPPLHKSINSEGIGADGGEFGEVESVVAELKRGIIVNFLPRNNSNHISTEIILNVTTPQDLLIDIGSPLRTFYKEEDKMRIHSDDSNANEVIESGDVRNLNSSSIGVEDHSREGDTVDYFYNYFHLGFDVLFDGVTHRCKKIVLHGNVPGHFDFQRYKRCPYKIVLPKSLSTLQISNEAARLEVLGDDDDDNQSSSQAGGDFITSEMKMVQIRELLGQPSGQPLIFNREAGGQNPFGPTKLSGYDGAVFEEMKNGYVATITLF</sequence>
<dbReference type="PANTHER" id="PTHR13465">
    <property type="entry name" value="UPF0183 PROTEIN"/>
    <property type="match status" value="1"/>
</dbReference>
<organism evidence="2 3">
    <name type="scientific">Rhizophagus clarus</name>
    <dbReference type="NCBI Taxonomy" id="94130"/>
    <lineage>
        <taxon>Eukaryota</taxon>
        <taxon>Fungi</taxon>
        <taxon>Fungi incertae sedis</taxon>
        <taxon>Mucoromycota</taxon>
        <taxon>Glomeromycotina</taxon>
        <taxon>Glomeromycetes</taxon>
        <taxon>Glomerales</taxon>
        <taxon>Glomeraceae</taxon>
        <taxon>Rhizophagus</taxon>
    </lineage>
</organism>
<comment type="caution">
    <text evidence="2">The sequence shown here is derived from an EMBL/GenBank/DDBJ whole genome shotgun (WGS) entry which is preliminary data.</text>
</comment>
<dbReference type="STRING" id="94130.A0A2Z6RMW8"/>
<gene>
    <name evidence="2" type="ORF">RclHR1_22050001</name>
</gene>
<dbReference type="GO" id="GO:0043001">
    <property type="term" value="P:Golgi to plasma membrane protein transport"/>
    <property type="evidence" value="ECO:0007669"/>
    <property type="project" value="TreeGrafter"/>
</dbReference>
<dbReference type="EMBL" id="BEXD01001342">
    <property type="protein sequence ID" value="GBB93656.1"/>
    <property type="molecule type" value="Genomic_DNA"/>
</dbReference>
<evidence type="ECO:0000313" key="2">
    <source>
        <dbReference type="EMBL" id="GBB93656.1"/>
    </source>
</evidence>
<dbReference type="InterPro" id="IPR039156">
    <property type="entry name" value="PHAF1/BROMI"/>
</dbReference>
<dbReference type="Pfam" id="PF03676">
    <property type="entry name" value="PHAF1"/>
    <property type="match status" value="1"/>
</dbReference>
<dbReference type="GO" id="GO:0005802">
    <property type="term" value="C:trans-Golgi network"/>
    <property type="evidence" value="ECO:0007669"/>
    <property type="project" value="TreeGrafter"/>
</dbReference>
<comment type="similarity">
    <text evidence="1">Belongs to the PHAF1 family.</text>
</comment>
<reference evidence="2 3" key="1">
    <citation type="submission" date="2017-11" db="EMBL/GenBank/DDBJ databases">
        <title>The genome of Rhizophagus clarus HR1 reveals common genetic basis of auxotrophy among arbuscular mycorrhizal fungi.</title>
        <authorList>
            <person name="Kobayashi Y."/>
        </authorList>
    </citation>
    <scope>NUCLEOTIDE SEQUENCE [LARGE SCALE GENOMIC DNA]</scope>
    <source>
        <strain evidence="2 3">HR1</strain>
    </source>
</reference>
<evidence type="ECO:0000256" key="1">
    <source>
        <dbReference type="ARBA" id="ARBA00024339"/>
    </source>
</evidence>